<feature type="domain" description="Methyltransferase" evidence="2">
    <location>
        <begin position="50"/>
        <end position="148"/>
    </location>
</feature>
<protein>
    <submittedName>
        <fullName evidence="3">Class I SAM-dependent methyltransferase</fullName>
        <ecNumber evidence="3">2.1.1.-</ecNumber>
    </submittedName>
</protein>
<accession>A0ABW0T8Q2</accession>
<proteinExistence type="predicted"/>
<dbReference type="EC" id="2.1.1.-" evidence="3"/>
<gene>
    <name evidence="3" type="ORF">ACFPOD_10845</name>
</gene>
<dbReference type="CDD" id="cd02440">
    <property type="entry name" value="AdoMet_MTases"/>
    <property type="match status" value="1"/>
</dbReference>
<dbReference type="PANTHER" id="PTHR43861">
    <property type="entry name" value="TRANS-ACONITATE 2-METHYLTRANSFERASE-RELATED"/>
    <property type="match status" value="1"/>
</dbReference>
<dbReference type="EMBL" id="JBHSNB010000002">
    <property type="protein sequence ID" value="MFC5585612.1"/>
    <property type="molecule type" value="Genomic_DNA"/>
</dbReference>
<evidence type="ECO:0000313" key="3">
    <source>
        <dbReference type="EMBL" id="MFC5585612.1"/>
    </source>
</evidence>
<keyword evidence="1 3" id="KW-0808">Transferase</keyword>
<organism evidence="3 4">
    <name type="scientific">Nitratireductor kimnyeongensis</name>
    <dbReference type="NCBI Taxonomy" id="430679"/>
    <lineage>
        <taxon>Bacteria</taxon>
        <taxon>Pseudomonadati</taxon>
        <taxon>Pseudomonadota</taxon>
        <taxon>Alphaproteobacteria</taxon>
        <taxon>Hyphomicrobiales</taxon>
        <taxon>Phyllobacteriaceae</taxon>
        <taxon>Nitratireductor</taxon>
    </lineage>
</organism>
<dbReference type="Gene3D" id="3.40.50.150">
    <property type="entry name" value="Vaccinia Virus protein VP39"/>
    <property type="match status" value="1"/>
</dbReference>
<dbReference type="GO" id="GO:0032259">
    <property type="term" value="P:methylation"/>
    <property type="evidence" value="ECO:0007669"/>
    <property type="project" value="UniProtKB-KW"/>
</dbReference>
<dbReference type="SUPFAM" id="SSF53335">
    <property type="entry name" value="S-adenosyl-L-methionine-dependent methyltransferases"/>
    <property type="match status" value="1"/>
</dbReference>
<sequence>MAMPQAAGHASLMDGVYRRQRHIYDLTRKYYLLGRDGLIGGLNVPEGGAVLELGCGTGRNLALVSDHFPKARLFGLDISREMLSTARRRMERENIDARLAEADASSFDAEALFGQARFERVFISYALSMIPPWRETIAAGLDCVAPGGSLHIVDFGRQERLPGWFRSGLRRWLLAFHVIPRDSLREALESECEKRGASLRFDSSFRGYAVRAIVELPAVNDTRLQ</sequence>
<name>A0ABW0T8Q2_9HYPH</name>
<dbReference type="InterPro" id="IPR029063">
    <property type="entry name" value="SAM-dependent_MTases_sf"/>
</dbReference>
<keyword evidence="4" id="KW-1185">Reference proteome</keyword>
<dbReference type="GO" id="GO:0008168">
    <property type="term" value="F:methyltransferase activity"/>
    <property type="evidence" value="ECO:0007669"/>
    <property type="project" value="UniProtKB-KW"/>
</dbReference>
<dbReference type="Proteomes" id="UP001596107">
    <property type="component" value="Unassembled WGS sequence"/>
</dbReference>
<keyword evidence="3" id="KW-0489">Methyltransferase</keyword>
<reference evidence="4" key="1">
    <citation type="journal article" date="2019" name="Int. J. Syst. Evol. Microbiol.">
        <title>The Global Catalogue of Microorganisms (GCM) 10K type strain sequencing project: providing services to taxonomists for standard genome sequencing and annotation.</title>
        <authorList>
            <consortium name="The Broad Institute Genomics Platform"/>
            <consortium name="The Broad Institute Genome Sequencing Center for Infectious Disease"/>
            <person name="Wu L."/>
            <person name="Ma J."/>
        </authorList>
    </citation>
    <scope>NUCLEOTIDE SEQUENCE [LARGE SCALE GENOMIC DNA]</scope>
    <source>
        <strain evidence="4">JCM 3366</strain>
    </source>
</reference>
<evidence type="ECO:0000259" key="2">
    <source>
        <dbReference type="Pfam" id="PF13649"/>
    </source>
</evidence>
<evidence type="ECO:0000313" key="4">
    <source>
        <dbReference type="Proteomes" id="UP001596107"/>
    </source>
</evidence>
<dbReference type="InterPro" id="IPR041698">
    <property type="entry name" value="Methyltransf_25"/>
</dbReference>
<evidence type="ECO:0000256" key="1">
    <source>
        <dbReference type="ARBA" id="ARBA00022679"/>
    </source>
</evidence>
<dbReference type="Pfam" id="PF13649">
    <property type="entry name" value="Methyltransf_25"/>
    <property type="match status" value="1"/>
</dbReference>
<comment type="caution">
    <text evidence="3">The sequence shown here is derived from an EMBL/GenBank/DDBJ whole genome shotgun (WGS) entry which is preliminary data.</text>
</comment>
<dbReference type="RefSeq" id="WP_223021097.1">
    <property type="nucleotide sequence ID" value="NZ_CP078143.1"/>
</dbReference>